<feature type="domain" description="DUF2828" evidence="1">
    <location>
        <begin position="167"/>
        <end position="285"/>
    </location>
</feature>
<dbReference type="InterPro" id="IPR056690">
    <property type="entry name" value="DUF7788"/>
</dbReference>
<dbReference type="SUPFAM" id="SSF53300">
    <property type="entry name" value="vWA-like"/>
    <property type="match status" value="1"/>
</dbReference>
<dbReference type="InterPro" id="IPR011205">
    <property type="entry name" value="UCP015417_vWA"/>
</dbReference>
<accession>A0A6C0DPJ2</accession>
<dbReference type="EMBL" id="MN739648">
    <property type="protein sequence ID" value="QHT18140.1"/>
    <property type="molecule type" value="Genomic_DNA"/>
</dbReference>
<organism evidence="3">
    <name type="scientific">viral metagenome</name>
    <dbReference type="NCBI Taxonomy" id="1070528"/>
    <lineage>
        <taxon>unclassified sequences</taxon>
        <taxon>metagenomes</taxon>
        <taxon>organismal metagenomes</taxon>
    </lineage>
</organism>
<dbReference type="Pfam" id="PF25043">
    <property type="entry name" value="DUF7788"/>
    <property type="match status" value="1"/>
</dbReference>
<evidence type="ECO:0000259" key="2">
    <source>
        <dbReference type="Pfam" id="PF25043"/>
    </source>
</evidence>
<proteinExistence type="predicted"/>
<dbReference type="AlphaFoldDB" id="A0A6C0DPJ2"/>
<dbReference type="PANTHER" id="PTHR31373:SF27">
    <property type="entry name" value="TROVE DOMAIN-CONTAINING PROTEIN"/>
    <property type="match status" value="1"/>
</dbReference>
<dbReference type="InterPro" id="IPR036465">
    <property type="entry name" value="vWFA_dom_sf"/>
</dbReference>
<dbReference type="Pfam" id="PF11443">
    <property type="entry name" value="DUF2828"/>
    <property type="match status" value="1"/>
</dbReference>
<evidence type="ECO:0000259" key="1">
    <source>
        <dbReference type="Pfam" id="PF11443"/>
    </source>
</evidence>
<feature type="domain" description="DUF7788" evidence="2">
    <location>
        <begin position="371"/>
        <end position="571"/>
    </location>
</feature>
<protein>
    <submittedName>
        <fullName evidence="3">Uncharacterized protein</fullName>
    </submittedName>
</protein>
<name>A0A6C0DPJ2_9ZZZZ</name>
<sequence>MAALLQAIDAMSNIRQGDKGHPELDWSNNMQEKIVQFDFQCVRTAEAGISNLAQILDEIVGDLTRCTDANRIELLVLLYKIIGKTRDIHGGKGEYALSYMMIWVWYKYYPVLAKTALRLFVIRAPEQMVEAPYGSWKDMKYFCKYVLDQTGDRSHPLIQYCIEEMNHQLCMDDEVYNSSSAADEKKISLVAKWIPRESSKFGWMYESLAVQYYPEYMEKVRADPSRMKAIKKCKAQYRMLLSKLNRHIETVQIKQTSQNWADINHARTTSITMAKQRKAFLNQKKNGDVRSEDPDRVACAENLRSYLDSLKKEGKEVKGKHVGLEMFTTQALQLFGYGYDSVANQEEADILNSQWRDNSNTKNADGLGPMVAMVDTSGSMAGDPMNAAIALGCRVAEKSCLGKRVLTFSTEPEWINLDGKETFTDMVSAIMMKNGSAGLNTDFYKALNMILTAIEVHCVPPEDVENMILAIFSDMQIDDNLSCMNGGSYGPNDSQKIEARGKWTTMHEQIKAKYAEVGMRLYGRPLSPPHILFWNLRQTNGFPTLSTEAGCSMMSGYDPTVLNMFCEIGMQALREMTPYKMLTKLLDNVRYLPMEKAIREYFARL</sequence>
<evidence type="ECO:0000313" key="3">
    <source>
        <dbReference type="EMBL" id="QHT18140.1"/>
    </source>
</evidence>
<dbReference type="PANTHER" id="PTHR31373">
    <property type="entry name" value="OS06G0652100 PROTEIN"/>
    <property type="match status" value="1"/>
</dbReference>
<reference evidence="3" key="1">
    <citation type="journal article" date="2020" name="Nature">
        <title>Giant virus diversity and host interactions through global metagenomics.</title>
        <authorList>
            <person name="Schulz F."/>
            <person name="Roux S."/>
            <person name="Paez-Espino D."/>
            <person name="Jungbluth S."/>
            <person name="Walsh D.A."/>
            <person name="Denef V.J."/>
            <person name="McMahon K.D."/>
            <person name="Konstantinidis K.T."/>
            <person name="Eloe-Fadrosh E.A."/>
            <person name="Kyrpides N.C."/>
            <person name="Woyke T."/>
        </authorList>
    </citation>
    <scope>NUCLEOTIDE SEQUENCE</scope>
    <source>
        <strain evidence="3">GVMAG-M-3300023174-3</strain>
    </source>
</reference>
<dbReference type="InterPro" id="IPR058580">
    <property type="entry name" value="DUF2828"/>
</dbReference>